<dbReference type="Gene3D" id="3.10.129.10">
    <property type="entry name" value="Hotdog Thioesterase"/>
    <property type="match status" value="1"/>
</dbReference>
<dbReference type="EMBL" id="HF935375">
    <property type="protein sequence ID" value="CCX07798.1"/>
    <property type="molecule type" value="Genomic_DNA"/>
</dbReference>
<reference evidence="2 3" key="1">
    <citation type="journal article" date="2013" name="PLoS Genet.">
        <title>The genome and development-dependent transcriptomes of Pyronema confluens: a window into fungal evolution.</title>
        <authorList>
            <person name="Traeger S."/>
            <person name="Altegoer F."/>
            <person name="Freitag M."/>
            <person name="Gabaldon T."/>
            <person name="Kempken F."/>
            <person name="Kumar A."/>
            <person name="Marcet-Houben M."/>
            <person name="Poggeler S."/>
            <person name="Stajich J.E."/>
            <person name="Nowrousian M."/>
        </authorList>
    </citation>
    <scope>NUCLEOTIDE SEQUENCE [LARGE SCALE GENOMIC DNA]</scope>
    <source>
        <strain evidence="3">CBS 100304</strain>
        <tissue evidence="2">Vegetative mycelium</tissue>
    </source>
</reference>
<dbReference type="InterPro" id="IPR006683">
    <property type="entry name" value="Thioestr_dom"/>
</dbReference>
<keyword evidence="3" id="KW-1185">Reference proteome</keyword>
<proteinExistence type="predicted"/>
<dbReference type="STRING" id="1076935.U4L0Q9"/>
<dbReference type="OMA" id="DEHIRNC"/>
<accession>U4L0Q9</accession>
<dbReference type="OrthoDB" id="506431at2759"/>
<dbReference type="CDD" id="cd03443">
    <property type="entry name" value="PaaI_thioesterase"/>
    <property type="match status" value="1"/>
</dbReference>
<dbReference type="SUPFAM" id="SSF54637">
    <property type="entry name" value="Thioesterase/thiol ester dehydrase-isomerase"/>
    <property type="match status" value="1"/>
</dbReference>
<dbReference type="PANTHER" id="PTHR47260:SF1">
    <property type="entry name" value="UPF0644 PROTEIN PB2B4.06"/>
    <property type="match status" value="1"/>
</dbReference>
<gene>
    <name evidence="2" type="ORF">PCON_07387</name>
</gene>
<feature type="domain" description="Thioesterase" evidence="1">
    <location>
        <begin position="163"/>
        <end position="244"/>
    </location>
</feature>
<evidence type="ECO:0000259" key="1">
    <source>
        <dbReference type="Pfam" id="PF03061"/>
    </source>
</evidence>
<dbReference type="eggNOG" id="KOG4781">
    <property type="taxonomic scope" value="Eukaryota"/>
</dbReference>
<organism evidence="2 3">
    <name type="scientific">Pyronema omphalodes (strain CBS 100304)</name>
    <name type="common">Pyronema confluens</name>
    <dbReference type="NCBI Taxonomy" id="1076935"/>
    <lineage>
        <taxon>Eukaryota</taxon>
        <taxon>Fungi</taxon>
        <taxon>Dikarya</taxon>
        <taxon>Ascomycota</taxon>
        <taxon>Pezizomycotina</taxon>
        <taxon>Pezizomycetes</taxon>
        <taxon>Pezizales</taxon>
        <taxon>Pyronemataceae</taxon>
        <taxon>Pyronema</taxon>
    </lineage>
</organism>
<name>U4L0Q9_PYROM</name>
<dbReference type="PANTHER" id="PTHR47260">
    <property type="entry name" value="UPF0644 PROTEIN PB2B4.06"/>
    <property type="match status" value="1"/>
</dbReference>
<evidence type="ECO:0000313" key="2">
    <source>
        <dbReference type="EMBL" id="CCX07798.1"/>
    </source>
</evidence>
<evidence type="ECO:0000313" key="3">
    <source>
        <dbReference type="Proteomes" id="UP000018144"/>
    </source>
</evidence>
<protein>
    <submittedName>
        <fullName evidence="2">Similar to Uncharacterized protein C26H8.11c acc. no. O74793</fullName>
    </submittedName>
</protein>
<dbReference type="InterPro" id="IPR052061">
    <property type="entry name" value="PTE-AB_protein"/>
</dbReference>
<dbReference type="Pfam" id="PF03061">
    <property type="entry name" value="4HBT"/>
    <property type="match status" value="1"/>
</dbReference>
<dbReference type="Proteomes" id="UP000018144">
    <property type="component" value="Unassembled WGS sequence"/>
</dbReference>
<dbReference type="AlphaFoldDB" id="U4L0Q9"/>
<dbReference type="InterPro" id="IPR029069">
    <property type="entry name" value="HotDog_dom_sf"/>
</dbReference>
<sequence length="266" mass="28509">MTPLFTRLRPLSRHYATAAAATAPVGPSRLVYGTRVALALVTVGGLSFFGGAYTLKQFIPGSGPIDTELLHLPGSPADTASVLASAAVIAASPHYRKLKADDKWVEADDVYSHLSADARKTKLLSGTLWGHRKVSANKVFFSVDGKESISFLVLGTALCGHPNVVHGGVLATVLDEALGRLAIRQFPDGGAVTARLEVKYRAPTRAAHGIWNRDAYVVVTTRVAELAERKCKVVGEIRDKEGKLLVQSEALFVVPKGWKPRPLGEH</sequence>